<proteinExistence type="predicted"/>
<evidence type="ECO:0000256" key="2">
    <source>
        <dbReference type="ARBA" id="ARBA00022777"/>
    </source>
</evidence>
<dbReference type="EMBL" id="JALHLF010000211">
    <property type="protein sequence ID" value="MCJ2185073.1"/>
    <property type="molecule type" value="Genomic_DNA"/>
</dbReference>
<dbReference type="PANTHER" id="PTHR10584:SF166">
    <property type="entry name" value="RIBOKINASE"/>
    <property type="match status" value="1"/>
</dbReference>
<protein>
    <submittedName>
        <fullName evidence="4">PfkB family carbohydrate kinase</fullName>
    </submittedName>
</protein>
<evidence type="ECO:0000256" key="1">
    <source>
        <dbReference type="ARBA" id="ARBA00022679"/>
    </source>
</evidence>
<evidence type="ECO:0000313" key="5">
    <source>
        <dbReference type="Proteomes" id="UP001162881"/>
    </source>
</evidence>
<dbReference type="InterPro" id="IPR011611">
    <property type="entry name" value="PfkB_dom"/>
</dbReference>
<dbReference type="SUPFAM" id="SSF53613">
    <property type="entry name" value="Ribokinase-like"/>
    <property type="match status" value="1"/>
</dbReference>
<gene>
    <name evidence="4" type="ORF">MTR62_20635</name>
</gene>
<dbReference type="Proteomes" id="UP001162881">
    <property type="component" value="Unassembled WGS sequence"/>
</dbReference>
<sequence length="200" mass="19975">SGEARLPEAAWALLGRVRAVHWGALGCPGLQAQGPAFLAAARAAGAFVSCDLISPGPQSAAEVAALLPHVDLFMPSLAELPLLAGTADPARAAAHFLDLGARGCIVKQGGAGATLYTRPDRDLVAVHVPALPITPRDTTSCGDSLCAGFHAGRLNGLDPVAALHVAGAVAASVAMGVGTLGALESFAQARALAERQAVPA</sequence>
<comment type="caution">
    <text evidence="4">The sequence shown here is derived from an EMBL/GenBank/DDBJ whole genome shotgun (WGS) entry which is preliminary data.</text>
</comment>
<accession>A0ABT0BJN3</accession>
<keyword evidence="2 4" id="KW-0418">Kinase</keyword>
<dbReference type="RefSeq" id="WP_244024492.1">
    <property type="nucleotide sequence ID" value="NZ_JALHLF010000211.1"/>
</dbReference>
<feature type="domain" description="Carbohydrate kinase PfkB" evidence="3">
    <location>
        <begin position="9"/>
        <end position="179"/>
    </location>
</feature>
<dbReference type="PANTHER" id="PTHR10584">
    <property type="entry name" value="SUGAR KINASE"/>
    <property type="match status" value="1"/>
</dbReference>
<evidence type="ECO:0000313" key="4">
    <source>
        <dbReference type="EMBL" id="MCJ2185073.1"/>
    </source>
</evidence>
<feature type="non-terminal residue" evidence="4">
    <location>
        <position position="1"/>
    </location>
</feature>
<dbReference type="Pfam" id="PF00294">
    <property type="entry name" value="PfkB"/>
    <property type="match status" value="1"/>
</dbReference>
<dbReference type="InterPro" id="IPR029056">
    <property type="entry name" value="Ribokinase-like"/>
</dbReference>
<dbReference type="GO" id="GO:0016301">
    <property type="term" value="F:kinase activity"/>
    <property type="evidence" value="ECO:0007669"/>
    <property type="project" value="UniProtKB-KW"/>
</dbReference>
<organism evidence="4 5">
    <name type="scientific">Novosphingobium organovorum</name>
    <dbReference type="NCBI Taxonomy" id="2930092"/>
    <lineage>
        <taxon>Bacteria</taxon>
        <taxon>Pseudomonadati</taxon>
        <taxon>Pseudomonadota</taxon>
        <taxon>Alphaproteobacteria</taxon>
        <taxon>Sphingomonadales</taxon>
        <taxon>Sphingomonadaceae</taxon>
        <taxon>Novosphingobium</taxon>
    </lineage>
</organism>
<keyword evidence="1" id="KW-0808">Transferase</keyword>
<evidence type="ECO:0000259" key="3">
    <source>
        <dbReference type="Pfam" id="PF00294"/>
    </source>
</evidence>
<keyword evidence="5" id="KW-1185">Reference proteome</keyword>
<name>A0ABT0BJN3_9SPHN</name>
<reference evidence="4" key="1">
    <citation type="submission" date="2022-03" db="EMBL/GenBank/DDBJ databases">
        <title>Identification of a novel bacterium isolated from mangrove sediments.</title>
        <authorList>
            <person name="Pan X."/>
        </authorList>
    </citation>
    <scope>NUCLEOTIDE SEQUENCE</scope>
    <source>
        <strain evidence="4">B1949</strain>
    </source>
</reference>
<dbReference type="Gene3D" id="3.40.1190.20">
    <property type="match status" value="1"/>
</dbReference>